<feature type="domain" description="Amidase" evidence="1">
    <location>
        <begin position="32"/>
        <end position="442"/>
    </location>
</feature>
<sequence>MKSNSSSLPLSEIANALRSGKLSAVELADDCIARRNDTLDAYKSWRPDVAMSMAALADQAFSDQKDLGALQGIPISLKDLYAVRDMEIYAGSPRLLPDALQREGPLVENLRQQRAVFTGKTHTVEFAFSGLGLNSHWGTPRNPWDNAVHRVPGGSSSGAGVSLIEGSAILAFGSDTAGSVRIPASLTGTVGLKTTHGRWPLAGIVPLSPTLDTAGLLARTADDMLFAFAAIDPQIQHSYSALLDQANHLDAAEIVIATAEPKLWQDCGPGIAETVDTALSELSRHGVKIIDLPIPEVADAIELAHVGNVVAYELGEFLKSELPEWLGTLDPVVASRLKDGVAISLEEYQRRRLLLEKLQRTAHSHFERCDVIASPTVAVTAPTVEEVSAVSGHRPHNMAVLRNTCAGNSLGLCAITLPIGLDASGIPVGLQLMGENGQDEKLICIASYIERLIGNRAERVGPAPIISS</sequence>
<dbReference type="EMBL" id="UINC01018152">
    <property type="protein sequence ID" value="SVA75972.1"/>
    <property type="molecule type" value="Genomic_DNA"/>
</dbReference>
<proteinExistence type="predicted"/>
<protein>
    <recommendedName>
        <fullName evidence="1">Amidase domain-containing protein</fullName>
    </recommendedName>
</protein>
<dbReference type="InterPro" id="IPR036928">
    <property type="entry name" value="AS_sf"/>
</dbReference>
<dbReference type="AlphaFoldDB" id="A0A381YH79"/>
<dbReference type="Gene3D" id="3.90.1300.10">
    <property type="entry name" value="Amidase signature (AS) domain"/>
    <property type="match status" value="1"/>
</dbReference>
<dbReference type="PANTHER" id="PTHR11895:SF176">
    <property type="entry name" value="AMIDASE AMID-RELATED"/>
    <property type="match status" value="1"/>
</dbReference>
<dbReference type="InterPro" id="IPR000120">
    <property type="entry name" value="Amidase"/>
</dbReference>
<name>A0A381YH79_9ZZZZ</name>
<dbReference type="GO" id="GO:0003824">
    <property type="term" value="F:catalytic activity"/>
    <property type="evidence" value="ECO:0007669"/>
    <property type="project" value="InterPro"/>
</dbReference>
<gene>
    <name evidence="2" type="ORF">METZ01_LOCUS128826</name>
</gene>
<dbReference type="PANTHER" id="PTHR11895">
    <property type="entry name" value="TRANSAMIDASE"/>
    <property type="match status" value="1"/>
</dbReference>
<organism evidence="2">
    <name type="scientific">marine metagenome</name>
    <dbReference type="NCBI Taxonomy" id="408172"/>
    <lineage>
        <taxon>unclassified sequences</taxon>
        <taxon>metagenomes</taxon>
        <taxon>ecological metagenomes</taxon>
    </lineage>
</organism>
<dbReference type="SUPFAM" id="SSF75304">
    <property type="entry name" value="Amidase signature (AS) enzymes"/>
    <property type="match status" value="1"/>
</dbReference>
<dbReference type="InterPro" id="IPR023631">
    <property type="entry name" value="Amidase_dom"/>
</dbReference>
<reference evidence="2" key="1">
    <citation type="submission" date="2018-05" db="EMBL/GenBank/DDBJ databases">
        <authorList>
            <person name="Lanie J.A."/>
            <person name="Ng W.-L."/>
            <person name="Kazmierczak K.M."/>
            <person name="Andrzejewski T.M."/>
            <person name="Davidsen T.M."/>
            <person name="Wayne K.J."/>
            <person name="Tettelin H."/>
            <person name="Glass J.I."/>
            <person name="Rusch D."/>
            <person name="Podicherti R."/>
            <person name="Tsui H.-C.T."/>
            <person name="Winkler M.E."/>
        </authorList>
    </citation>
    <scope>NUCLEOTIDE SEQUENCE</scope>
</reference>
<dbReference type="Pfam" id="PF01425">
    <property type="entry name" value="Amidase"/>
    <property type="match status" value="1"/>
</dbReference>
<evidence type="ECO:0000313" key="2">
    <source>
        <dbReference type="EMBL" id="SVA75972.1"/>
    </source>
</evidence>
<accession>A0A381YH79</accession>
<evidence type="ECO:0000259" key="1">
    <source>
        <dbReference type="Pfam" id="PF01425"/>
    </source>
</evidence>